<evidence type="ECO:0000313" key="2">
    <source>
        <dbReference type="Proteomes" id="UP000075880"/>
    </source>
</evidence>
<proteinExistence type="predicted"/>
<dbReference type="Proteomes" id="UP000075880">
    <property type="component" value="Unassembled WGS sequence"/>
</dbReference>
<evidence type="ECO:0000313" key="1">
    <source>
        <dbReference type="EnsemblMetazoa" id="ENSAATROPP014939"/>
    </source>
</evidence>
<accession>A0AAG5DVY6</accession>
<dbReference type="EnsemblMetazoa" id="ENSAATROPT016956">
    <property type="protein sequence ID" value="ENSAATROPP014939"/>
    <property type="gene ID" value="ENSAATROPG013873"/>
</dbReference>
<sequence>MSAIENISSTARIRTELLQIIRENNLIVSQPVPNMVTSQKDYATT</sequence>
<reference evidence="1" key="1">
    <citation type="submission" date="2024-04" db="UniProtKB">
        <authorList>
            <consortium name="EnsemblMetazoa"/>
        </authorList>
    </citation>
    <scope>IDENTIFICATION</scope>
    <source>
        <strain evidence="1">EBRO</strain>
    </source>
</reference>
<name>A0AAG5DVY6_ANOAO</name>
<dbReference type="AlphaFoldDB" id="A0AAG5DVY6"/>
<keyword evidence="2" id="KW-1185">Reference proteome</keyword>
<protein>
    <submittedName>
        <fullName evidence="1">Uncharacterized protein</fullName>
    </submittedName>
</protein>
<organism evidence="1 2">
    <name type="scientific">Anopheles atroparvus</name>
    <name type="common">European mosquito</name>
    <dbReference type="NCBI Taxonomy" id="41427"/>
    <lineage>
        <taxon>Eukaryota</taxon>
        <taxon>Metazoa</taxon>
        <taxon>Ecdysozoa</taxon>
        <taxon>Arthropoda</taxon>
        <taxon>Hexapoda</taxon>
        <taxon>Insecta</taxon>
        <taxon>Pterygota</taxon>
        <taxon>Neoptera</taxon>
        <taxon>Endopterygota</taxon>
        <taxon>Diptera</taxon>
        <taxon>Nematocera</taxon>
        <taxon>Culicoidea</taxon>
        <taxon>Culicidae</taxon>
        <taxon>Anophelinae</taxon>
        <taxon>Anopheles</taxon>
    </lineage>
</organism>